<feature type="region of interest" description="Disordered" evidence="1">
    <location>
        <begin position="1"/>
        <end position="20"/>
    </location>
</feature>
<dbReference type="PANTHER" id="PTHR43792:SF1">
    <property type="entry name" value="N-ACETYLTRANSFERASE DOMAIN-CONTAINING PROTEIN"/>
    <property type="match status" value="1"/>
</dbReference>
<dbReference type="Proteomes" id="UP000293519">
    <property type="component" value="Unassembled WGS sequence"/>
</dbReference>
<dbReference type="GO" id="GO:0016747">
    <property type="term" value="F:acyltransferase activity, transferring groups other than amino-acyl groups"/>
    <property type="evidence" value="ECO:0007669"/>
    <property type="project" value="InterPro"/>
</dbReference>
<evidence type="ECO:0000259" key="2">
    <source>
        <dbReference type="PROSITE" id="PS51186"/>
    </source>
</evidence>
<protein>
    <submittedName>
        <fullName evidence="3">RimJ/RimL family protein N-acetyltransferase</fullName>
    </submittedName>
</protein>
<evidence type="ECO:0000313" key="4">
    <source>
        <dbReference type="Proteomes" id="UP000293519"/>
    </source>
</evidence>
<evidence type="ECO:0000313" key="3">
    <source>
        <dbReference type="EMBL" id="RZS56081.1"/>
    </source>
</evidence>
<proteinExistence type="predicted"/>
<dbReference type="InterPro" id="IPR016181">
    <property type="entry name" value="Acyl_CoA_acyltransferase"/>
</dbReference>
<dbReference type="Pfam" id="PF13302">
    <property type="entry name" value="Acetyltransf_3"/>
    <property type="match status" value="1"/>
</dbReference>
<organism evidence="3 4">
    <name type="scientific">Microcella putealis</name>
    <dbReference type="NCBI Taxonomy" id="337005"/>
    <lineage>
        <taxon>Bacteria</taxon>
        <taxon>Bacillati</taxon>
        <taxon>Actinomycetota</taxon>
        <taxon>Actinomycetes</taxon>
        <taxon>Micrococcales</taxon>
        <taxon>Microbacteriaceae</taxon>
        <taxon>Microcella</taxon>
    </lineage>
</organism>
<dbReference type="SUPFAM" id="SSF55729">
    <property type="entry name" value="Acyl-CoA N-acyltransferases (Nat)"/>
    <property type="match status" value="1"/>
</dbReference>
<dbReference type="EMBL" id="SGWW01000003">
    <property type="protein sequence ID" value="RZS56081.1"/>
    <property type="molecule type" value="Genomic_DNA"/>
</dbReference>
<dbReference type="InterPro" id="IPR051531">
    <property type="entry name" value="N-acetyltransferase"/>
</dbReference>
<dbReference type="Gene3D" id="3.40.630.30">
    <property type="match status" value="1"/>
</dbReference>
<sequence>MSEALHAEPSPELAGSAGDRSRLRAWRDSDRAPFAAMNANPEVMRFFPSLRSRAESDAFVDHIVAQHRADGWGLWAVEVEGRFAGYVGLARATFAAPFTPAVEIGWRLDAWAWGRGAASAAARRVLDAAPGFGIDEVLSFTAALNLPSIAVMERIGMVRDPAGDFEHPNVADGHPLRPHVLYRWRPREGRV</sequence>
<feature type="domain" description="N-acetyltransferase" evidence="2">
    <location>
        <begin position="21"/>
        <end position="187"/>
    </location>
</feature>
<reference evidence="3 4" key="1">
    <citation type="journal article" date="2015" name="Stand. Genomic Sci.">
        <title>Genomic Encyclopedia of Bacterial and Archaeal Type Strains, Phase III: the genomes of soil and plant-associated and newly described type strains.</title>
        <authorList>
            <person name="Whitman W.B."/>
            <person name="Woyke T."/>
            <person name="Klenk H.P."/>
            <person name="Zhou Y."/>
            <person name="Lilburn T.G."/>
            <person name="Beck B.J."/>
            <person name="De Vos P."/>
            <person name="Vandamme P."/>
            <person name="Eisen J.A."/>
            <person name="Garrity G."/>
            <person name="Hugenholtz P."/>
            <person name="Kyrpides N.C."/>
        </authorList>
    </citation>
    <scope>NUCLEOTIDE SEQUENCE [LARGE SCALE GENOMIC DNA]</scope>
    <source>
        <strain evidence="3 4">CV2</strain>
    </source>
</reference>
<accession>A0A4Q7LNU3</accession>
<comment type="caution">
    <text evidence="3">The sequence shown here is derived from an EMBL/GenBank/DDBJ whole genome shotgun (WGS) entry which is preliminary data.</text>
</comment>
<dbReference type="PROSITE" id="PS51186">
    <property type="entry name" value="GNAT"/>
    <property type="match status" value="1"/>
</dbReference>
<dbReference type="AlphaFoldDB" id="A0A4Q7LNU3"/>
<dbReference type="InterPro" id="IPR000182">
    <property type="entry name" value="GNAT_dom"/>
</dbReference>
<dbReference type="RefSeq" id="WP_241969163.1">
    <property type="nucleotide sequence ID" value="NZ_SGWW01000003.1"/>
</dbReference>
<dbReference type="PANTHER" id="PTHR43792">
    <property type="entry name" value="GNAT FAMILY, PUTATIVE (AFU_ORTHOLOGUE AFUA_3G00765)-RELATED-RELATED"/>
    <property type="match status" value="1"/>
</dbReference>
<name>A0A4Q7LNU3_9MICO</name>
<keyword evidence="3" id="KW-0808">Transferase</keyword>
<keyword evidence="4" id="KW-1185">Reference proteome</keyword>
<evidence type="ECO:0000256" key="1">
    <source>
        <dbReference type="SAM" id="MobiDB-lite"/>
    </source>
</evidence>
<gene>
    <name evidence="3" type="ORF">EV141_1533</name>
</gene>